<dbReference type="InterPro" id="IPR036291">
    <property type="entry name" value="NAD(P)-bd_dom_sf"/>
</dbReference>
<feature type="region of interest" description="C-terminal hotdog fold" evidence="5">
    <location>
        <begin position="644"/>
        <end position="783"/>
    </location>
</feature>
<keyword evidence="1" id="KW-0596">Phosphopantetheine</keyword>
<evidence type="ECO:0000313" key="9">
    <source>
        <dbReference type="Proteomes" id="UP001601948"/>
    </source>
</evidence>
<dbReference type="SUPFAM" id="SSF52151">
    <property type="entry name" value="FabD/lysophospholipase-like"/>
    <property type="match status" value="1"/>
</dbReference>
<dbReference type="SMART" id="SM00822">
    <property type="entry name" value="PKS_KR"/>
    <property type="match status" value="1"/>
</dbReference>
<reference evidence="8 9" key="1">
    <citation type="submission" date="2024-10" db="EMBL/GenBank/DDBJ databases">
        <title>The Natural Products Discovery Center: Release of the First 8490 Sequenced Strains for Exploring Actinobacteria Biosynthetic Diversity.</title>
        <authorList>
            <person name="Kalkreuter E."/>
            <person name="Kautsar S.A."/>
            <person name="Yang D."/>
            <person name="Bader C.D."/>
            <person name="Teijaro C.N."/>
            <person name="Fluegel L."/>
            <person name="Davis C.M."/>
            <person name="Simpson J.R."/>
            <person name="Lauterbach L."/>
            <person name="Steele A.D."/>
            <person name="Gui C."/>
            <person name="Meng S."/>
            <person name="Li G."/>
            <person name="Viehrig K."/>
            <person name="Ye F."/>
            <person name="Su P."/>
            <person name="Kiefer A.F."/>
            <person name="Nichols A."/>
            <person name="Cepeda A.J."/>
            <person name="Yan W."/>
            <person name="Fan B."/>
            <person name="Jiang Y."/>
            <person name="Adhikari A."/>
            <person name="Zheng C.-J."/>
            <person name="Schuster L."/>
            <person name="Cowan T.M."/>
            <person name="Smanski M.J."/>
            <person name="Chevrette M.G."/>
            <person name="De Carvalho L.P.S."/>
            <person name="Shen B."/>
        </authorList>
    </citation>
    <scope>NUCLEOTIDE SEQUENCE [LARGE SCALE GENOMIC DNA]</scope>
    <source>
        <strain evidence="8 9">NPDC003040</strain>
    </source>
</reference>
<dbReference type="InterPro" id="IPR049551">
    <property type="entry name" value="PKS_DH_C"/>
</dbReference>
<organism evidence="8 9">
    <name type="scientific">Nocardia suismassiliense</name>
    <dbReference type="NCBI Taxonomy" id="2077092"/>
    <lineage>
        <taxon>Bacteria</taxon>
        <taxon>Bacillati</taxon>
        <taxon>Actinomycetota</taxon>
        <taxon>Actinomycetes</taxon>
        <taxon>Mycobacteriales</taxon>
        <taxon>Nocardiaceae</taxon>
        <taxon>Nocardia</taxon>
    </lineage>
</organism>
<evidence type="ECO:0000256" key="5">
    <source>
        <dbReference type="PROSITE-ProRule" id="PRU01363"/>
    </source>
</evidence>
<dbReference type="Proteomes" id="UP001601948">
    <property type="component" value="Unassembled WGS sequence"/>
</dbReference>
<keyword evidence="4" id="KW-0012">Acyltransferase</keyword>
<dbReference type="PROSITE" id="PS50075">
    <property type="entry name" value="CARRIER"/>
    <property type="match status" value="1"/>
</dbReference>
<name>A0ABW6R6G9_9NOCA</name>
<feature type="active site" description="Proton donor; for dehydratase activity" evidence="5">
    <location>
        <position position="705"/>
    </location>
</feature>
<evidence type="ECO:0000259" key="7">
    <source>
        <dbReference type="PROSITE" id="PS52019"/>
    </source>
</evidence>
<dbReference type="Gene3D" id="1.10.1200.10">
    <property type="entry name" value="ACP-like"/>
    <property type="match status" value="1"/>
</dbReference>
<dbReference type="InterPro" id="IPR032821">
    <property type="entry name" value="PKS_assoc"/>
</dbReference>
<dbReference type="InterPro" id="IPR001227">
    <property type="entry name" value="Ac_transferase_dom_sf"/>
</dbReference>
<keyword evidence="9" id="KW-1185">Reference proteome</keyword>
<dbReference type="CDD" id="cd08956">
    <property type="entry name" value="KR_3_FAS_SDR_x"/>
    <property type="match status" value="1"/>
</dbReference>
<evidence type="ECO:0000313" key="8">
    <source>
        <dbReference type="EMBL" id="MFF3229125.1"/>
    </source>
</evidence>
<dbReference type="SMART" id="SM00827">
    <property type="entry name" value="PKS_AT"/>
    <property type="match status" value="1"/>
</dbReference>
<sequence length="1390" mass="146413">QPWPVGERQRRAGVSSFGISGTNAHVILEEAPHDAAPNGSGEPAVTDEPSVLPFVLSAKTATGLAAQAERLRQWVASSAAGLADVAVALADSRAGLEHRAAVIAADRVELERGLAVLAAGEDSGSVVRGQARRSGRLGFLFSGQGSQRPGMGRQLHGRFPAFARAFDEACGLLDERLATWLGESVSVCDVTWGEDAERVEQTVFAQAGLFAFEVALFRLLESLGVRPSVVAGHSIGEIVAAHVAGVLSLPDACTLVAARGGLMQRLPQGGAMVAVAASEADVASLLGHGVGIAAINGPRSIVLSGADEQVSAVAAEMAERGCKTTRLKVSHAFHSALMEPMLGEFTRVVDGLDFDVPQLTAISTVTGELVDRQWSSPRYWVDQVRSPVRFADAVSTMVADGASTFLEIGPGAALSAMGPDCVADADVAFVPVVRSNDEETQGIAKAIGRLFTRGVRADWPRVFGGRRQVVDLPTYAFQHERFWLEATPQTGDAAGLGQTAVGHPLLGAVVALPDDAVVLTGRLRLTSQSWLADHAVLGTVLVPGTGLVEMALQAGAHASCARLAELTLHAPLLIPEIGGVQVRVTVAPARESGQRSVVIHSRTENDDRDTPWTLHAEGSLLAADDAEPEVPGFADLLEWPPRDAVAMDLDGAYETLADNGYTYGPTFRGLRQAWQRGTELFAEVQLTEQAFADAARFELHPALLDSALHAILLSWGVGGQQQMLLPYAWRGVSLRSTGASGLRVRLSPSGENTVSVLAADESGTPVLAVDSLHTRPVRVEQLAAAERDSRDPMYRVDWQPIAVSSTESAVRVLEWDQRDEVTTGTVVYWENRKAAGDTPDAVRHATNDALAVLQEWISDERYAESVLVLVTRNAIASTDTEVPELPDAAVLGLARSAQAEAAGRIIVLDVNSDADPMAAVGAAAFAGRPELSYRDGVYAAPRLIRVPESADADRPVFTADGTVLITGGTGGLGAAAARHLVCAHGVRNLLLVSRSGPAAAGAEELRAELVGLGATVDIEQCDVSDRADLARVLDGIPAARPLSGVVHAAGVIDDGLIGSLDPDRLATVLRPKADAAWYLHELTKDRPLSAFVLFSSLAGVAGGGGQGNYAAANSVLGALAAQRKAQGLPAISLAWGLWDLGMGEGLTDQGSKRMARIGVGALAPAQGLAMMDAALRLDTDVVVLAKFERTALESAGAMIPPLLRSLTGGTAKAGRDAGALRRQLANMSPDQQHGVVLKVVRTAAATILGHGSADEIEHDRAFNELGFDSLTSVEFRNALNGATGLQLSATMAFDYPTPTALAKHIVDSMGIEKVDNTSLLIKDIDRLGASVSTMLTDERERIKVIKHLEVLIDRWRDSDGLIEENGRITDYSDASDDELFAALDDELDIP</sequence>
<feature type="domain" description="PKS/mFAS DH" evidence="7">
    <location>
        <begin position="503"/>
        <end position="783"/>
    </location>
</feature>
<dbReference type="SMART" id="SM00826">
    <property type="entry name" value="PKS_DH"/>
    <property type="match status" value="1"/>
</dbReference>
<dbReference type="RefSeq" id="WP_387726637.1">
    <property type="nucleotide sequence ID" value="NZ_JBIAPI010000021.1"/>
</dbReference>
<feature type="region of interest" description="N-terminal hotdog fold" evidence="5">
    <location>
        <begin position="503"/>
        <end position="627"/>
    </location>
</feature>
<dbReference type="Gene3D" id="3.40.47.10">
    <property type="match status" value="1"/>
</dbReference>
<dbReference type="InterPro" id="IPR014043">
    <property type="entry name" value="Acyl_transferase_dom"/>
</dbReference>
<dbReference type="InterPro" id="IPR055123">
    <property type="entry name" value="SpnB-like_Rossmann"/>
</dbReference>
<dbReference type="InterPro" id="IPR020807">
    <property type="entry name" value="PKS_DH"/>
</dbReference>
<feature type="domain" description="Carrier" evidence="6">
    <location>
        <begin position="1234"/>
        <end position="1309"/>
    </location>
</feature>
<evidence type="ECO:0000256" key="4">
    <source>
        <dbReference type="ARBA" id="ARBA00023315"/>
    </source>
</evidence>
<dbReference type="SUPFAM" id="SSF47336">
    <property type="entry name" value="ACP-like"/>
    <property type="match status" value="1"/>
</dbReference>
<dbReference type="PROSITE" id="PS52019">
    <property type="entry name" value="PKS_MFAS_DH"/>
    <property type="match status" value="1"/>
</dbReference>
<dbReference type="Pfam" id="PF16197">
    <property type="entry name" value="KAsynt_C_assoc"/>
    <property type="match status" value="1"/>
</dbReference>
<comment type="caution">
    <text evidence="8">The sequence shown here is derived from an EMBL/GenBank/DDBJ whole genome shotgun (WGS) entry which is preliminary data.</text>
</comment>
<evidence type="ECO:0000259" key="6">
    <source>
        <dbReference type="PROSITE" id="PS50075"/>
    </source>
</evidence>
<dbReference type="InterPro" id="IPR050091">
    <property type="entry name" value="PKS_NRPS_Biosynth_Enz"/>
</dbReference>
<dbReference type="InterPro" id="IPR016039">
    <property type="entry name" value="Thiolase-like"/>
</dbReference>
<dbReference type="InterPro" id="IPR016035">
    <property type="entry name" value="Acyl_Trfase/lysoPLipase"/>
</dbReference>
<dbReference type="InterPro" id="IPR036736">
    <property type="entry name" value="ACP-like_sf"/>
</dbReference>
<dbReference type="Pfam" id="PF22953">
    <property type="entry name" value="SpnB_Rossmann"/>
    <property type="match status" value="1"/>
</dbReference>
<dbReference type="InterPro" id="IPR049900">
    <property type="entry name" value="PKS_mFAS_DH"/>
</dbReference>
<dbReference type="Pfam" id="PF21089">
    <property type="entry name" value="PKS_DH_N"/>
    <property type="match status" value="1"/>
</dbReference>
<dbReference type="InterPro" id="IPR013968">
    <property type="entry name" value="PKS_KR"/>
</dbReference>
<dbReference type="SMART" id="SM00823">
    <property type="entry name" value="PKS_PP"/>
    <property type="match status" value="1"/>
</dbReference>
<dbReference type="InterPro" id="IPR016036">
    <property type="entry name" value="Malonyl_transacylase_ACP-bd"/>
</dbReference>
<dbReference type="SUPFAM" id="SSF51735">
    <property type="entry name" value="NAD(P)-binding Rossmann-fold domains"/>
    <property type="match status" value="2"/>
</dbReference>
<evidence type="ECO:0000256" key="3">
    <source>
        <dbReference type="ARBA" id="ARBA00022679"/>
    </source>
</evidence>
<keyword evidence="2" id="KW-0597">Phosphoprotein</keyword>
<dbReference type="InterPro" id="IPR009081">
    <property type="entry name" value="PP-bd_ACP"/>
</dbReference>
<evidence type="ECO:0000256" key="1">
    <source>
        <dbReference type="ARBA" id="ARBA00022450"/>
    </source>
</evidence>
<dbReference type="Pfam" id="PF00550">
    <property type="entry name" value="PP-binding"/>
    <property type="match status" value="1"/>
</dbReference>
<dbReference type="Pfam" id="PF08659">
    <property type="entry name" value="KR"/>
    <property type="match status" value="1"/>
</dbReference>
<dbReference type="Gene3D" id="3.40.366.10">
    <property type="entry name" value="Malonyl-Coenzyme A Acyl Carrier Protein, domain 2"/>
    <property type="match status" value="1"/>
</dbReference>
<dbReference type="InterPro" id="IPR020806">
    <property type="entry name" value="PKS_PP-bd"/>
</dbReference>
<evidence type="ECO:0000256" key="2">
    <source>
        <dbReference type="ARBA" id="ARBA00022553"/>
    </source>
</evidence>
<dbReference type="SMART" id="SM01294">
    <property type="entry name" value="PKS_PP_betabranch"/>
    <property type="match status" value="1"/>
</dbReference>
<dbReference type="PANTHER" id="PTHR43775:SF51">
    <property type="entry name" value="INACTIVE PHENOLPHTHIOCEROL SYNTHESIS POLYKETIDE SYNTHASE TYPE I PKS1-RELATED"/>
    <property type="match status" value="1"/>
</dbReference>
<dbReference type="SUPFAM" id="SSF55048">
    <property type="entry name" value="Probable ACP-binding domain of malonyl-CoA ACP transacylase"/>
    <property type="match status" value="1"/>
</dbReference>
<dbReference type="Gene3D" id="3.10.129.110">
    <property type="entry name" value="Polyketide synthase dehydratase"/>
    <property type="match status" value="1"/>
</dbReference>
<proteinExistence type="predicted"/>
<dbReference type="Gene3D" id="3.40.50.720">
    <property type="entry name" value="NAD(P)-binding Rossmann-like Domain"/>
    <property type="match status" value="1"/>
</dbReference>
<keyword evidence="3" id="KW-0808">Transferase</keyword>
<protein>
    <submittedName>
        <fullName evidence="8">SDR family NAD(P)-dependent oxidoreductase</fullName>
    </submittedName>
</protein>
<gene>
    <name evidence="8" type="ORF">ACFYV7_40485</name>
</gene>
<dbReference type="Pfam" id="PF14765">
    <property type="entry name" value="PS-DH"/>
    <property type="match status" value="1"/>
</dbReference>
<dbReference type="InterPro" id="IPR042104">
    <property type="entry name" value="PKS_dehydratase_sf"/>
</dbReference>
<accession>A0ABW6R6G9</accession>
<dbReference type="PANTHER" id="PTHR43775">
    <property type="entry name" value="FATTY ACID SYNTHASE"/>
    <property type="match status" value="1"/>
</dbReference>
<dbReference type="InterPro" id="IPR057326">
    <property type="entry name" value="KR_dom"/>
</dbReference>
<dbReference type="Gene3D" id="3.30.70.3290">
    <property type="match status" value="1"/>
</dbReference>
<dbReference type="EMBL" id="JBIAPI010000021">
    <property type="protein sequence ID" value="MFF3229125.1"/>
    <property type="molecule type" value="Genomic_DNA"/>
</dbReference>
<dbReference type="Pfam" id="PF00698">
    <property type="entry name" value="Acyl_transf_1"/>
    <property type="match status" value="1"/>
</dbReference>
<dbReference type="InterPro" id="IPR049552">
    <property type="entry name" value="PKS_DH_N"/>
</dbReference>
<feature type="active site" description="Proton acceptor; for dehydratase activity" evidence="5">
    <location>
        <position position="534"/>
    </location>
</feature>
<feature type="non-terminal residue" evidence="8">
    <location>
        <position position="1"/>
    </location>
</feature>